<reference evidence="1" key="2">
    <citation type="submission" date="2023-06" db="EMBL/GenBank/DDBJ databases">
        <authorList>
            <consortium name="Lawrence Berkeley National Laboratory"/>
            <person name="Mondo S.J."/>
            <person name="Hensen N."/>
            <person name="Bonometti L."/>
            <person name="Westerberg I."/>
            <person name="Brannstrom I.O."/>
            <person name="Guillou S."/>
            <person name="Cros-Aarteil S."/>
            <person name="Calhoun S."/>
            <person name="Haridas S."/>
            <person name="Kuo A."/>
            <person name="Pangilinan J."/>
            <person name="Riley R."/>
            <person name="Labutti K."/>
            <person name="Andreopoulos B."/>
            <person name="Lipzen A."/>
            <person name="Chen C."/>
            <person name="Yanf M."/>
            <person name="Daum C."/>
            <person name="Ng V."/>
            <person name="Clum A."/>
            <person name="Steindorff A."/>
            <person name="Ohm R."/>
            <person name="Martin F."/>
            <person name="Silar P."/>
            <person name="Natvig D."/>
            <person name="Lalanne C."/>
            <person name="Gautier V."/>
            <person name="Ament-Velasquez S.L."/>
            <person name="Kruys A."/>
            <person name="Hutchinson M.I."/>
            <person name="Powell A.J."/>
            <person name="Barry K."/>
            <person name="Miller A.N."/>
            <person name="Grigoriev I.V."/>
            <person name="Debuchy R."/>
            <person name="Gladieux P."/>
            <person name="Thoren M.H."/>
            <person name="Johannesson H."/>
        </authorList>
    </citation>
    <scope>NUCLEOTIDE SEQUENCE</scope>
    <source>
        <strain evidence="1">PSN324</strain>
    </source>
</reference>
<protein>
    <submittedName>
        <fullName evidence="1">Uncharacterized protein</fullName>
    </submittedName>
</protein>
<gene>
    <name evidence="1" type="ORF">QBC42DRAFT_320624</name>
</gene>
<dbReference type="AlphaFoldDB" id="A0AAV9HY13"/>
<name>A0AAV9HY13_9PEZI</name>
<comment type="caution">
    <text evidence="1">The sequence shown here is derived from an EMBL/GenBank/DDBJ whole genome shotgun (WGS) entry which is preliminary data.</text>
</comment>
<organism evidence="1 2">
    <name type="scientific">Cladorrhinum samala</name>
    <dbReference type="NCBI Taxonomy" id="585594"/>
    <lineage>
        <taxon>Eukaryota</taxon>
        <taxon>Fungi</taxon>
        <taxon>Dikarya</taxon>
        <taxon>Ascomycota</taxon>
        <taxon>Pezizomycotina</taxon>
        <taxon>Sordariomycetes</taxon>
        <taxon>Sordariomycetidae</taxon>
        <taxon>Sordariales</taxon>
        <taxon>Podosporaceae</taxon>
        <taxon>Cladorrhinum</taxon>
    </lineage>
</organism>
<evidence type="ECO:0000313" key="1">
    <source>
        <dbReference type="EMBL" id="KAK4464368.1"/>
    </source>
</evidence>
<accession>A0AAV9HY13</accession>
<evidence type="ECO:0000313" key="2">
    <source>
        <dbReference type="Proteomes" id="UP001321749"/>
    </source>
</evidence>
<reference evidence="1" key="1">
    <citation type="journal article" date="2023" name="Mol. Phylogenet. Evol.">
        <title>Genome-scale phylogeny and comparative genomics of the fungal order Sordariales.</title>
        <authorList>
            <person name="Hensen N."/>
            <person name="Bonometti L."/>
            <person name="Westerberg I."/>
            <person name="Brannstrom I.O."/>
            <person name="Guillou S."/>
            <person name="Cros-Aarteil S."/>
            <person name="Calhoun S."/>
            <person name="Haridas S."/>
            <person name="Kuo A."/>
            <person name="Mondo S."/>
            <person name="Pangilinan J."/>
            <person name="Riley R."/>
            <person name="LaButti K."/>
            <person name="Andreopoulos B."/>
            <person name="Lipzen A."/>
            <person name="Chen C."/>
            <person name="Yan M."/>
            <person name="Daum C."/>
            <person name="Ng V."/>
            <person name="Clum A."/>
            <person name="Steindorff A."/>
            <person name="Ohm R.A."/>
            <person name="Martin F."/>
            <person name="Silar P."/>
            <person name="Natvig D.O."/>
            <person name="Lalanne C."/>
            <person name="Gautier V."/>
            <person name="Ament-Velasquez S.L."/>
            <person name="Kruys A."/>
            <person name="Hutchinson M.I."/>
            <person name="Powell A.J."/>
            <person name="Barry K."/>
            <person name="Miller A.N."/>
            <person name="Grigoriev I.V."/>
            <person name="Debuchy R."/>
            <person name="Gladieux P."/>
            <person name="Hiltunen Thoren M."/>
            <person name="Johannesson H."/>
        </authorList>
    </citation>
    <scope>NUCLEOTIDE SEQUENCE</scope>
    <source>
        <strain evidence="1">PSN324</strain>
    </source>
</reference>
<dbReference type="Proteomes" id="UP001321749">
    <property type="component" value="Unassembled WGS sequence"/>
</dbReference>
<keyword evidence="2" id="KW-1185">Reference proteome</keyword>
<sequence length="965" mass="107860">MTLLKSFVSGIPLQSNITPAKDTAWSRIGNEPQLVRNEIEKLYWEGVKGELENIIRTLKAWQAPEYNEEFTQEDEDEPLHGYDTFVDQVSQESRAFAIRYGNDRYAQNVAPKSYKDAIRDAALDRKAQQTSAKIKASVRQKINELPKLRGREQTAWTLLQAAGFLDIEKLIEHRPPLSKLDFWKRPAIPQLCLEELDHLSLPRFRPMHCQRLECNNIIRGSMFKCTKGEHPSVICEDCYHTHYYGSEFYVKAYKHCALHDSITSHLSRKICRCKGVPHYDESGIPQTLFPVDKSAHHVDVGGFGTIQCGLLKMGEMIARAKCKGLQEIVSLKATKQSRAIHKDLLDAKAELIALKDRKNSPESLKVVTGSSLQDQLKNVAATSTTSVVSEVEADRDIPLFFRRFAKKYPFGDVHMALRVGPILIENGVAHTQAGALITIREAPVFHDRFALVSPRDDALALSGSSDRTLWEQKRPVDPHPKRYKAVMKQIVGSPFTGLLPQDQELEIVRDILAASKEQFDNPGIPSSDQRAIIDACLGPILAKLKSLVQSRVTVYLDSIVSRLLSADTILTWSATKNNCQDFCNSLLDPAMFEPLVSPDSLYLMSFLCPDSGYLQPHPRSKYDVPSGLTEEYLLRFHFGRHDEADVIDALQEYWYDWGAFRGGPLYRFQPVFPWDCTEAFGRYPTKCGSECNLAKHVWAFPFDSWSVAAHHLTRDKHMYAPDPFSPGSSRDGFHFRSRLMALRASGFLSRAAVAMALTPRFHAVTRWLSPHSSSSSSSQQSHQGFSLRAMFPSLTRVKLGGIHRAQPFSHYFDAGTYRHYFVAEWTLLSREEQVAAYEVLRDGRKRMRDLPIRERGRFDDGPRGGRDGGLLGWDKLGLWLGFGAVAGGLEWFGGEEQAEVREKYQEAGIWMEVTDSGITDGDFAAGGKSVALGGTNCGTCSGETTACAATGGDFGDGGCSGCGAD</sequence>
<proteinExistence type="predicted"/>
<dbReference type="EMBL" id="MU864949">
    <property type="protein sequence ID" value="KAK4464368.1"/>
    <property type="molecule type" value="Genomic_DNA"/>
</dbReference>